<dbReference type="EMBL" id="JACGWN010000016">
    <property type="protein sequence ID" value="KAL0394597.1"/>
    <property type="molecule type" value="Genomic_DNA"/>
</dbReference>
<proteinExistence type="predicted"/>
<organism evidence="2">
    <name type="scientific">Sesamum latifolium</name>
    <dbReference type="NCBI Taxonomy" id="2727402"/>
    <lineage>
        <taxon>Eukaryota</taxon>
        <taxon>Viridiplantae</taxon>
        <taxon>Streptophyta</taxon>
        <taxon>Embryophyta</taxon>
        <taxon>Tracheophyta</taxon>
        <taxon>Spermatophyta</taxon>
        <taxon>Magnoliopsida</taxon>
        <taxon>eudicotyledons</taxon>
        <taxon>Gunneridae</taxon>
        <taxon>Pentapetalae</taxon>
        <taxon>asterids</taxon>
        <taxon>lamiids</taxon>
        <taxon>Lamiales</taxon>
        <taxon>Pedaliaceae</taxon>
        <taxon>Sesamum</taxon>
    </lineage>
</organism>
<comment type="caution">
    <text evidence="2">The sequence shown here is derived from an EMBL/GenBank/DDBJ whole genome shotgun (WGS) entry which is preliminary data.</text>
</comment>
<reference evidence="2" key="2">
    <citation type="journal article" date="2024" name="Plant">
        <title>Genomic evolution and insights into agronomic trait innovations of Sesamum species.</title>
        <authorList>
            <person name="Miao H."/>
            <person name="Wang L."/>
            <person name="Qu L."/>
            <person name="Liu H."/>
            <person name="Sun Y."/>
            <person name="Le M."/>
            <person name="Wang Q."/>
            <person name="Wei S."/>
            <person name="Zheng Y."/>
            <person name="Lin W."/>
            <person name="Duan Y."/>
            <person name="Cao H."/>
            <person name="Xiong S."/>
            <person name="Wang X."/>
            <person name="Wei L."/>
            <person name="Li C."/>
            <person name="Ma Q."/>
            <person name="Ju M."/>
            <person name="Zhao R."/>
            <person name="Li G."/>
            <person name="Mu C."/>
            <person name="Tian Q."/>
            <person name="Mei H."/>
            <person name="Zhang T."/>
            <person name="Gao T."/>
            <person name="Zhang H."/>
        </authorList>
    </citation>
    <scope>NUCLEOTIDE SEQUENCE</scope>
    <source>
        <strain evidence="2">KEN1</strain>
    </source>
</reference>
<sequence length="105" mass="12281">MHLLPTFRGLVGEDPHKQWKEFHVVCFGIRPQGITEKHVKLKTFPFSLTDQAKGWLYFLPSGCITTWNDVKMQFLEKYFPASRATKIRKEISGIRQFAGESLFEY</sequence>
<evidence type="ECO:0000313" key="2">
    <source>
        <dbReference type="EMBL" id="KAL0394597.1"/>
    </source>
</evidence>
<dbReference type="InterPro" id="IPR005162">
    <property type="entry name" value="Retrotrans_gag_dom"/>
</dbReference>
<gene>
    <name evidence="2" type="ORF">Slati_4425900</name>
</gene>
<protein>
    <recommendedName>
        <fullName evidence="1">Retrotransposon gag domain-containing protein</fullName>
    </recommendedName>
</protein>
<dbReference type="AlphaFoldDB" id="A0AAW2SR50"/>
<accession>A0AAW2SR50</accession>
<dbReference type="Pfam" id="PF03732">
    <property type="entry name" value="Retrotrans_gag"/>
    <property type="match status" value="1"/>
</dbReference>
<reference evidence="2" key="1">
    <citation type="submission" date="2020-06" db="EMBL/GenBank/DDBJ databases">
        <authorList>
            <person name="Li T."/>
            <person name="Hu X."/>
            <person name="Zhang T."/>
            <person name="Song X."/>
            <person name="Zhang H."/>
            <person name="Dai N."/>
            <person name="Sheng W."/>
            <person name="Hou X."/>
            <person name="Wei L."/>
        </authorList>
    </citation>
    <scope>NUCLEOTIDE SEQUENCE</scope>
    <source>
        <strain evidence="2">KEN1</strain>
        <tissue evidence="2">Leaf</tissue>
    </source>
</reference>
<dbReference type="PANTHER" id="PTHR33223">
    <property type="entry name" value="CCHC-TYPE DOMAIN-CONTAINING PROTEIN"/>
    <property type="match status" value="1"/>
</dbReference>
<evidence type="ECO:0000259" key="1">
    <source>
        <dbReference type="Pfam" id="PF03732"/>
    </source>
</evidence>
<feature type="domain" description="Retrotransposon gag" evidence="1">
    <location>
        <begin position="43"/>
        <end position="105"/>
    </location>
</feature>
<name>A0AAW2SR50_9LAMI</name>
<dbReference type="PANTHER" id="PTHR33223:SF3">
    <property type="match status" value="1"/>
</dbReference>